<proteinExistence type="predicted"/>
<reference evidence="1 2" key="1">
    <citation type="submission" date="2024-06" db="EMBL/GenBank/DDBJ databases">
        <title>The Natural Products Discovery Center: Release of the First 8490 Sequenced Strains for Exploring Actinobacteria Biosynthetic Diversity.</title>
        <authorList>
            <person name="Kalkreuter E."/>
            <person name="Kautsar S.A."/>
            <person name="Yang D."/>
            <person name="Bader C.D."/>
            <person name="Teijaro C.N."/>
            <person name="Fluegel L."/>
            <person name="Davis C.M."/>
            <person name="Simpson J.R."/>
            <person name="Lauterbach L."/>
            <person name="Steele A.D."/>
            <person name="Gui C."/>
            <person name="Meng S."/>
            <person name="Li G."/>
            <person name="Viehrig K."/>
            <person name="Ye F."/>
            <person name="Su P."/>
            <person name="Kiefer A.F."/>
            <person name="Nichols A."/>
            <person name="Cepeda A.J."/>
            <person name="Yan W."/>
            <person name="Fan B."/>
            <person name="Jiang Y."/>
            <person name="Adhikari A."/>
            <person name="Zheng C.-J."/>
            <person name="Schuster L."/>
            <person name="Cowan T.M."/>
            <person name="Smanski M.J."/>
            <person name="Chevrette M.G."/>
            <person name="De Carvalho L.P.S."/>
            <person name="Shen B."/>
        </authorList>
    </citation>
    <scope>NUCLEOTIDE SEQUENCE [LARGE SCALE GENOMIC DNA]</scope>
    <source>
        <strain evidence="1 2">NPDC048946</strain>
    </source>
</reference>
<organism evidence="1 2">
    <name type="scientific">Streptodolium elevatio</name>
    <dbReference type="NCBI Taxonomy" id="3157996"/>
    <lineage>
        <taxon>Bacteria</taxon>
        <taxon>Bacillati</taxon>
        <taxon>Actinomycetota</taxon>
        <taxon>Actinomycetes</taxon>
        <taxon>Kitasatosporales</taxon>
        <taxon>Streptomycetaceae</taxon>
        <taxon>Streptodolium</taxon>
    </lineage>
</organism>
<evidence type="ECO:0000313" key="2">
    <source>
        <dbReference type="Proteomes" id="UP001551482"/>
    </source>
</evidence>
<keyword evidence="2" id="KW-1185">Reference proteome</keyword>
<comment type="caution">
    <text evidence="1">The sequence shown here is derived from an EMBL/GenBank/DDBJ whole genome shotgun (WGS) entry which is preliminary data.</text>
</comment>
<sequence length="136" mass="14239">MAGARTVQRLTGVCDADGGFRGELAYAIGRARGTAHCALSDLTHAGRRRRPEWDALLATLGVPFDVVYLNERDDAVAAASEGRVPCVLAHTDTGIVVLLGPDDLAAIGTSVLRFDQTMREAADAEALVLPLSGLAP</sequence>
<name>A0ABV3DET8_9ACTN</name>
<gene>
    <name evidence="1" type="ORF">AB0C36_09370</name>
</gene>
<protein>
    <submittedName>
        <fullName evidence="1">Uncharacterized protein</fullName>
    </submittedName>
</protein>
<dbReference type="EMBL" id="JBEZFP010000017">
    <property type="protein sequence ID" value="MEU8133704.1"/>
    <property type="molecule type" value="Genomic_DNA"/>
</dbReference>
<evidence type="ECO:0000313" key="1">
    <source>
        <dbReference type="EMBL" id="MEU8133704.1"/>
    </source>
</evidence>
<dbReference type="Proteomes" id="UP001551482">
    <property type="component" value="Unassembled WGS sequence"/>
</dbReference>
<accession>A0ABV3DET8</accession>
<dbReference type="RefSeq" id="WP_358351643.1">
    <property type="nucleotide sequence ID" value="NZ_JBEZFP010000017.1"/>
</dbReference>